<dbReference type="EMBL" id="JADKIO010000004">
    <property type="protein sequence ID" value="MBK9795204.1"/>
    <property type="molecule type" value="Genomic_DNA"/>
</dbReference>
<dbReference type="PANTHER" id="PTHR34408:SF1">
    <property type="entry name" value="GLYCOSYL HYDROLASE FAMILY 19 DOMAIN-CONTAINING PROTEIN HI_1415"/>
    <property type="match status" value="1"/>
</dbReference>
<dbReference type="GO" id="GO:0004568">
    <property type="term" value="F:chitinase activity"/>
    <property type="evidence" value="ECO:0007669"/>
    <property type="project" value="InterPro"/>
</dbReference>
<dbReference type="GO" id="GO:0016998">
    <property type="term" value="P:cell wall macromolecule catabolic process"/>
    <property type="evidence" value="ECO:0007669"/>
    <property type="project" value="InterPro"/>
</dbReference>
<dbReference type="InterPro" id="IPR000726">
    <property type="entry name" value="Glyco_hydro_19_cat"/>
</dbReference>
<dbReference type="AlphaFoldDB" id="A0A9D7SCU1"/>
<dbReference type="Pfam" id="PF00182">
    <property type="entry name" value="Glyco_hydro_19"/>
    <property type="match status" value="1"/>
</dbReference>
<name>A0A9D7SCU1_9BACT</name>
<dbReference type="Proteomes" id="UP000886657">
    <property type="component" value="Unassembled WGS sequence"/>
</dbReference>
<reference evidence="2" key="1">
    <citation type="submission" date="2020-10" db="EMBL/GenBank/DDBJ databases">
        <title>Connecting structure to function with the recovery of over 1000 high-quality activated sludge metagenome-assembled genomes encoding full-length rRNA genes using long-read sequencing.</title>
        <authorList>
            <person name="Singleton C.M."/>
            <person name="Petriglieri F."/>
            <person name="Kristensen J.M."/>
            <person name="Kirkegaard R.H."/>
            <person name="Michaelsen T.Y."/>
            <person name="Andersen M.H."/>
            <person name="Karst S.M."/>
            <person name="Dueholm M.S."/>
            <person name="Nielsen P.H."/>
            <person name="Albertsen M."/>
        </authorList>
    </citation>
    <scope>NUCLEOTIDE SEQUENCE</scope>
    <source>
        <strain evidence="2">Skiv_18-Q3-R9-52_MAXAC.067</strain>
    </source>
</reference>
<dbReference type="InterPro" id="IPR052354">
    <property type="entry name" value="Cell_Wall_Dynamics_Protein"/>
</dbReference>
<dbReference type="GO" id="GO:0006032">
    <property type="term" value="P:chitin catabolic process"/>
    <property type="evidence" value="ECO:0007669"/>
    <property type="project" value="InterPro"/>
</dbReference>
<protein>
    <submittedName>
        <fullName evidence="2">Glycoside hydrolase family 19 protein</fullName>
    </submittedName>
</protein>
<accession>A0A9D7SCU1</accession>
<keyword evidence="2" id="KW-0378">Hydrolase</keyword>
<feature type="domain" description="Glycoside hydrolase family 19 catalytic" evidence="1">
    <location>
        <begin position="79"/>
        <end position="163"/>
    </location>
</feature>
<evidence type="ECO:0000259" key="1">
    <source>
        <dbReference type="Pfam" id="PF00182"/>
    </source>
</evidence>
<dbReference type="Gene3D" id="1.10.530.10">
    <property type="match status" value="1"/>
</dbReference>
<proteinExistence type="predicted"/>
<sequence>MATLSKDSLGKILVRCQDPGGWAEILNPLLAAQGLDEPRRLAAFLAQVGHESAHFNRLEENLNYSAAGLQRTWPKRFPTAEVAAAYANNREKIANRAYGGRLGNGDEASGDGWRYRGRGLIQLTGKANYEQAEGSLNQGLVANPDSLAQDRVLAVQAALWFWDSRGLSALADAHPGEDEAADFLQITRLINGKNMGQPERLSLWASAKAVLGVT</sequence>
<evidence type="ECO:0000313" key="3">
    <source>
        <dbReference type="Proteomes" id="UP000886657"/>
    </source>
</evidence>
<organism evidence="2 3">
    <name type="scientific">Candidatus Geothrix skivensis</name>
    <dbReference type="NCBI Taxonomy" id="2954439"/>
    <lineage>
        <taxon>Bacteria</taxon>
        <taxon>Pseudomonadati</taxon>
        <taxon>Acidobacteriota</taxon>
        <taxon>Holophagae</taxon>
        <taxon>Holophagales</taxon>
        <taxon>Holophagaceae</taxon>
        <taxon>Geothrix</taxon>
    </lineage>
</organism>
<gene>
    <name evidence="2" type="ORF">IPP58_01660</name>
</gene>
<dbReference type="InterPro" id="IPR023346">
    <property type="entry name" value="Lysozyme-like_dom_sf"/>
</dbReference>
<dbReference type="PANTHER" id="PTHR34408">
    <property type="entry name" value="FAMILY PROTEIN, PUTATIVE-RELATED"/>
    <property type="match status" value="1"/>
</dbReference>
<comment type="caution">
    <text evidence="2">The sequence shown here is derived from an EMBL/GenBank/DDBJ whole genome shotgun (WGS) entry which is preliminary data.</text>
</comment>
<evidence type="ECO:0000313" key="2">
    <source>
        <dbReference type="EMBL" id="MBK9795204.1"/>
    </source>
</evidence>
<dbReference type="SUPFAM" id="SSF53955">
    <property type="entry name" value="Lysozyme-like"/>
    <property type="match status" value="1"/>
</dbReference>